<dbReference type="InterPro" id="IPR018673">
    <property type="entry name" value="DUF2141"/>
</dbReference>
<name>A0A967F1U3_9PROT</name>
<dbReference type="Proteomes" id="UP000761264">
    <property type="component" value="Unassembled WGS sequence"/>
</dbReference>
<dbReference type="EMBL" id="JAAQPH010000023">
    <property type="protein sequence ID" value="NIA71497.1"/>
    <property type="molecule type" value="Genomic_DNA"/>
</dbReference>
<protein>
    <submittedName>
        <fullName evidence="1">DUF2141 domain-containing protein</fullName>
    </submittedName>
</protein>
<gene>
    <name evidence="1" type="ORF">HBA54_23175</name>
</gene>
<proteinExistence type="predicted"/>
<evidence type="ECO:0000313" key="1">
    <source>
        <dbReference type="EMBL" id="NIA71497.1"/>
    </source>
</evidence>
<keyword evidence="2" id="KW-1185">Reference proteome</keyword>
<evidence type="ECO:0000313" key="2">
    <source>
        <dbReference type="Proteomes" id="UP000761264"/>
    </source>
</evidence>
<organism evidence="1 2">
    <name type="scientific">Pelagibius litoralis</name>
    <dbReference type="NCBI Taxonomy" id="374515"/>
    <lineage>
        <taxon>Bacteria</taxon>
        <taxon>Pseudomonadati</taxon>
        <taxon>Pseudomonadota</taxon>
        <taxon>Alphaproteobacteria</taxon>
        <taxon>Rhodospirillales</taxon>
        <taxon>Rhodovibrionaceae</taxon>
        <taxon>Pelagibius</taxon>
    </lineage>
</organism>
<dbReference type="AlphaFoldDB" id="A0A967F1U3"/>
<reference evidence="1" key="1">
    <citation type="submission" date="2020-03" db="EMBL/GenBank/DDBJ databases">
        <title>Genome of Pelagibius litoralis DSM 21314T.</title>
        <authorList>
            <person name="Wang G."/>
        </authorList>
    </citation>
    <scope>NUCLEOTIDE SEQUENCE</scope>
    <source>
        <strain evidence="1">DSM 21314</strain>
    </source>
</reference>
<comment type="caution">
    <text evidence="1">The sequence shown here is derived from an EMBL/GenBank/DDBJ whole genome shotgun (WGS) entry which is preliminary data.</text>
</comment>
<dbReference type="Pfam" id="PF09912">
    <property type="entry name" value="DUF2141"/>
    <property type="match status" value="1"/>
</dbReference>
<sequence length="172" mass="18721">MTALRFLKTRLGCASLVILLAFTLGLVSAGLLPGRAVAADQPACSAETAASIEVKVENVRNSKGLITAVLYGDNPEAFLKRGQRLDRIRVAAKEGETLLCLQAPVEGRYSIALYHDENGNKKFDRNFLGIPSEGYGFSNNPGFRFGKPEQKETLFTIVEDGPTSLRISILYL</sequence>
<accession>A0A967F1U3</accession>